<dbReference type="GO" id="GO:0003723">
    <property type="term" value="F:RNA binding"/>
    <property type="evidence" value="ECO:0007669"/>
    <property type="project" value="InterPro"/>
</dbReference>
<dbReference type="EMBL" id="CACRST010000017">
    <property type="protein sequence ID" value="VYT11526.1"/>
    <property type="molecule type" value="Genomic_DNA"/>
</dbReference>
<organism evidence="2">
    <name type="scientific">Blautia glucerasea</name>
    <dbReference type="NCBI Taxonomy" id="536633"/>
    <lineage>
        <taxon>Bacteria</taxon>
        <taxon>Bacillati</taxon>
        <taxon>Bacillota</taxon>
        <taxon>Clostridia</taxon>
        <taxon>Lachnospirales</taxon>
        <taxon>Lachnospiraceae</taxon>
        <taxon>Blautia</taxon>
    </lineage>
</organism>
<evidence type="ECO:0000313" key="2">
    <source>
        <dbReference type="EMBL" id="VYT11526.1"/>
    </source>
</evidence>
<accession>A0A6N2U7Q7</accession>
<dbReference type="AlphaFoldDB" id="A0A6N2U7Q7"/>
<dbReference type="SUPFAM" id="SSF52172">
    <property type="entry name" value="CheY-like"/>
    <property type="match status" value="1"/>
</dbReference>
<dbReference type="Pfam" id="PF03861">
    <property type="entry name" value="ANTAR"/>
    <property type="match status" value="1"/>
</dbReference>
<proteinExistence type="predicted"/>
<sequence length="182" mass="20623">MDSIVIALPKIEDARKLRTVLERHGLSVAAVSSSASGVLSHLSELGSGILICGFRLPDMNYMELIDCMPSDFDMLLLASARILCETPESVMGLAMPAKASDLVNTVHMLLVQRERRRKKNKRKPPKRTWKEQNYISNAKMILMQRNCMSEEEAYRYIQKCSMDSGTNMAETAQMILMLFFEE</sequence>
<dbReference type="InterPro" id="IPR011006">
    <property type="entry name" value="CheY-like_superfamily"/>
</dbReference>
<dbReference type="RefSeq" id="WP_156354220.1">
    <property type="nucleotide sequence ID" value="NZ_CACRST010000017.1"/>
</dbReference>
<feature type="domain" description="ANTAR" evidence="1">
    <location>
        <begin position="115"/>
        <end position="176"/>
    </location>
</feature>
<protein>
    <submittedName>
        <fullName evidence="2">ANTAR domain protein</fullName>
    </submittedName>
</protein>
<dbReference type="PROSITE" id="PS50921">
    <property type="entry name" value="ANTAR"/>
    <property type="match status" value="1"/>
</dbReference>
<dbReference type="SMART" id="SM01012">
    <property type="entry name" value="ANTAR"/>
    <property type="match status" value="1"/>
</dbReference>
<dbReference type="InterPro" id="IPR036388">
    <property type="entry name" value="WH-like_DNA-bd_sf"/>
</dbReference>
<evidence type="ECO:0000259" key="1">
    <source>
        <dbReference type="PROSITE" id="PS50921"/>
    </source>
</evidence>
<gene>
    <name evidence="2" type="ORF">BGLFYP119_01860</name>
</gene>
<name>A0A6N2U7Q7_9FIRM</name>
<dbReference type="Gene3D" id="1.10.10.10">
    <property type="entry name" value="Winged helix-like DNA-binding domain superfamily/Winged helix DNA-binding domain"/>
    <property type="match status" value="1"/>
</dbReference>
<reference evidence="2" key="1">
    <citation type="submission" date="2019-11" db="EMBL/GenBank/DDBJ databases">
        <authorList>
            <person name="Feng L."/>
        </authorList>
    </citation>
    <scope>NUCLEOTIDE SEQUENCE</scope>
    <source>
        <strain evidence="2">BgluceraseaLFYP119</strain>
    </source>
</reference>
<dbReference type="InterPro" id="IPR005561">
    <property type="entry name" value="ANTAR"/>
</dbReference>